<dbReference type="GO" id="GO:0006808">
    <property type="term" value="P:regulation of nitrogen utilization"/>
    <property type="evidence" value="ECO:0007669"/>
    <property type="project" value="UniProtKB-UniRule"/>
</dbReference>
<keyword evidence="1 8" id="KW-0808">Transferase</keyword>
<dbReference type="EC" id="3.1.4.-" evidence="8"/>
<dbReference type="AlphaFoldDB" id="A0AAE3L0R8"/>
<comment type="catalytic activity">
    <reaction evidence="8">
        <text>[protein-PII]-L-tyrosine + UTP = [protein-PII]-uridylyl-L-tyrosine + diphosphate</text>
        <dbReference type="Rhea" id="RHEA:13673"/>
        <dbReference type="Rhea" id="RHEA-COMP:12147"/>
        <dbReference type="Rhea" id="RHEA-COMP:12148"/>
        <dbReference type="ChEBI" id="CHEBI:33019"/>
        <dbReference type="ChEBI" id="CHEBI:46398"/>
        <dbReference type="ChEBI" id="CHEBI:46858"/>
        <dbReference type="ChEBI" id="CHEBI:90602"/>
        <dbReference type="EC" id="2.7.7.59"/>
    </reaction>
</comment>
<dbReference type="PIRSF" id="PIRSF006288">
    <property type="entry name" value="PII_uridyltransf"/>
    <property type="match status" value="1"/>
</dbReference>
<dbReference type="CDD" id="cd04899">
    <property type="entry name" value="ACT_ACR-UUR-like_2"/>
    <property type="match status" value="1"/>
</dbReference>
<dbReference type="CDD" id="cd04900">
    <property type="entry name" value="ACT_UUR-like_1"/>
    <property type="match status" value="1"/>
</dbReference>
<dbReference type="RefSeq" id="WP_259054059.1">
    <property type="nucleotide sequence ID" value="NZ_JANUCT010000003.1"/>
</dbReference>
<dbReference type="Pfam" id="PF01909">
    <property type="entry name" value="NTP_transf_2"/>
    <property type="match status" value="1"/>
</dbReference>
<dbReference type="SUPFAM" id="SSF55021">
    <property type="entry name" value="ACT-like"/>
    <property type="match status" value="1"/>
</dbReference>
<evidence type="ECO:0000259" key="9">
    <source>
        <dbReference type="PROSITE" id="PS51671"/>
    </source>
</evidence>
<dbReference type="PANTHER" id="PTHR47320">
    <property type="entry name" value="BIFUNCTIONAL URIDYLYLTRANSFERASE/URIDYLYL-REMOVING ENZYME"/>
    <property type="match status" value="1"/>
</dbReference>
<keyword evidence="3" id="KW-0677">Repeat</keyword>
<dbReference type="InterPro" id="IPR006674">
    <property type="entry name" value="HD_domain"/>
</dbReference>
<dbReference type="GO" id="GO:0008773">
    <property type="term" value="F:[protein-PII] uridylyltransferase activity"/>
    <property type="evidence" value="ECO:0007669"/>
    <property type="project" value="UniProtKB-UniRule"/>
</dbReference>
<keyword evidence="6 8" id="KW-0511">Multifunctional enzyme</keyword>
<gene>
    <name evidence="8" type="primary">glnD</name>
    <name evidence="11" type="ORF">J2T55_000519</name>
</gene>
<dbReference type="Pfam" id="PF08335">
    <property type="entry name" value="GlnD_UR_UTase"/>
    <property type="match status" value="1"/>
</dbReference>
<dbReference type="CDD" id="cd05401">
    <property type="entry name" value="NT_GlnE_GlnD_like"/>
    <property type="match status" value="1"/>
</dbReference>
<dbReference type="InterPro" id="IPR043519">
    <property type="entry name" value="NT_sf"/>
</dbReference>
<comment type="caution">
    <text evidence="8">Lacks conserved residue(s) required for the propagation of feature annotation.</text>
</comment>
<dbReference type="PROSITE" id="PS51831">
    <property type="entry name" value="HD"/>
    <property type="match status" value="1"/>
</dbReference>
<dbReference type="CDD" id="cd00077">
    <property type="entry name" value="HDc"/>
    <property type="match status" value="1"/>
</dbReference>
<evidence type="ECO:0000256" key="2">
    <source>
        <dbReference type="ARBA" id="ARBA00022695"/>
    </source>
</evidence>
<dbReference type="HAMAP" id="MF_00277">
    <property type="entry name" value="PII_uridylyl_transf"/>
    <property type="match status" value="1"/>
</dbReference>
<proteinExistence type="inferred from homology"/>
<dbReference type="Gene3D" id="1.20.120.330">
    <property type="entry name" value="Nucleotidyltransferases domain 2"/>
    <property type="match status" value="1"/>
</dbReference>
<dbReference type="InterPro" id="IPR013546">
    <property type="entry name" value="PII_UdlTrfase/GS_AdlTrfase"/>
</dbReference>
<dbReference type="EC" id="2.7.7.59" evidence="8"/>
<dbReference type="SMART" id="SM00471">
    <property type="entry name" value="HDc"/>
    <property type="match status" value="1"/>
</dbReference>
<keyword evidence="5 8" id="KW-0460">Magnesium</keyword>
<dbReference type="GO" id="GO:0008081">
    <property type="term" value="F:phosphoric diester hydrolase activity"/>
    <property type="evidence" value="ECO:0007669"/>
    <property type="project" value="UniProtKB-UniRule"/>
</dbReference>
<keyword evidence="2 8" id="KW-0548">Nucleotidyltransferase</keyword>
<comment type="catalytic activity">
    <reaction evidence="7">
        <text>guanosine 3',5'-bis(diphosphate) + H2O = GDP + diphosphate + H(+)</text>
        <dbReference type="Rhea" id="RHEA:14253"/>
        <dbReference type="ChEBI" id="CHEBI:15377"/>
        <dbReference type="ChEBI" id="CHEBI:15378"/>
        <dbReference type="ChEBI" id="CHEBI:33019"/>
        <dbReference type="ChEBI" id="CHEBI:58189"/>
        <dbReference type="ChEBI" id="CHEBI:77828"/>
        <dbReference type="EC" id="3.1.7.2"/>
    </reaction>
</comment>
<comment type="cofactor">
    <cofactor evidence="8">
        <name>Mg(2+)</name>
        <dbReference type="ChEBI" id="CHEBI:18420"/>
    </cofactor>
</comment>
<keyword evidence="4 8" id="KW-0378">Hydrolase</keyword>
<organism evidence="11 12">
    <name type="scientific">Methylohalomonas lacus</name>
    <dbReference type="NCBI Taxonomy" id="398773"/>
    <lineage>
        <taxon>Bacteria</taxon>
        <taxon>Pseudomonadati</taxon>
        <taxon>Pseudomonadota</taxon>
        <taxon>Gammaproteobacteria</taxon>
        <taxon>Methylohalomonadales</taxon>
        <taxon>Methylohalomonadaceae</taxon>
        <taxon>Methylohalomonas</taxon>
    </lineage>
</organism>
<evidence type="ECO:0000256" key="7">
    <source>
        <dbReference type="ARBA" id="ARBA00047968"/>
    </source>
</evidence>
<dbReference type="InterPro" id="IPR010043">
    <property type="entry name" value="UTase/UR"/>
</dbReference>
<comment type="function">
    <text evidence="8">Modifies, by uridylylation and deuridylylation, the PII regulatory proteins (GlnB and homologs), in response to the nitrogen status of the cell that GlnD senses through the glutamine level. Under low glutamine levels, catalyzes the conversion of the PII proteins and UTP to PII-UMP and PPi, while under higher glutamine levels, GlnD hydrolyzes PII-UMP to PII and UMP (deuridylylation). Thus, controls uridylylation state and activity of the PII proteins, and plays an important role in the regulation of nitrogen metabolism.</text>
</comment>
<reference evidence="11" key="1">
    <citation type="submission" date="2022-08" db="EMBL/GenBank/DDBJ databases">
        <title>Genomic Encyclopedia of Type Strains, Phase III (KMG-III): the genomes of soil and plant-associated and newly described type strains.</title>
        <authorList>
            <person name="Whitman W."/>
        </authorList>
    </citation>
    <scope>NUCLEOTIDE SEQUENCE</scope>
    <source>
        <strain evidence="11">HMT 1</strain>
    </source>
</reference>
<comment type="caution">
    <text evidence="11">The sequence shown here is derived from an EMBL/GenBank/DDBJ whole genome shotgun (WGS) entry which is preliminary data.</text>
</comment>
<evidence type="ECO:0000259" key="10">
    <source>
        <dbReference type="PROSITE" id="PS51831"/>
    </source>
</evidence>
<name>A0AAE3L0R8_9GAMM</name>
<protein>
    <recommendedName>
        <fullName evidence="8">Bifunctional uridylyltransferase/uridylyl-removing enzyme</fullName>
        <shortName evidence="8">UTase/UR</shortName>
    </recommendedName>
    <alternativeName>
        <fullName evidence="8">Bifunctional [protein-PII] modification enzyme</fullName>
    </alternativeName>
    <alternativeName>
        <fullName evidence="8">Bifunctional nitrogen sensor protein</fullName>
    </alternativeName>
    <domain>
        <recommendedName>
            <fullName evidence="8">[Protein-PII] uridylyltransferase</fullName>
            <shortName evidence="8">PII uridylyltransferase</shortName>
            <shortName evidence="8">UTase</shortName>
            <ecNumber evidence="8">2.7.7.59</ecNumber>
        </recommendedName>
    </domain>
    <domain>
        <recommendedName>
            <fullName evidence="8">[Protein-PII]-UMP uridylyl-removing enzyme</fullName>
            <shortName evidence="8">UR</shortName>
            <ecNumber evidence="8">3.1.4.-</ecNumber>
        </recommendedName>
    </domain>
</protein>
<dbReference type="SUPFAM" id="SSF81301">
    <property type="entry name" value="Nucleotidyltransferase"/>
    <property type="match status" value="1"/>
</dbReference>
<evidence type="ECO:0000256" key="6">
    <source>
        <dbReference type="ARBA" id="ARBA00023268"/>
    </source>
</evidence>
<feature type="domain" description="ACT" evidence="9">
    <location>
        <begin position="704"/>
        <end position="786"/>
    </location>
</feature>
<dbReference type="InterPro" id="IPR003607">
    <property type="entry name" value="HD/PDEase_dom"/>
</dbReference>
<comment type="catalytic activity">
    <reaction evidence="8">
        <text>[protein-PII]-uridylyl-L-tyrosine + H2O = [protein-PII]-L-tyrosine + UMP + H(+)</text>
        <dbReference type="Rhea" id="RHEA:48600"/>
        <dbReference type="Rhea" id="RHEA-COMP:12147"/>
        <dbReference type="Rhea" id="RHEA-COMP:12148"/>
        <dbReference type="ChEBI" id="CHEBI:15377"/>
        <dbReference type="ChEBI" id="CHEBI:15378"/>
        <dbReference type="ChEBI" id="CHEBI:46858"/>
        <dbReference type="ChEBI" id="CHEBI:57865"/>
        <dbReference type="ChEBI" id="CHEBI:90602"/>
    </reaction>
</comment>
<comment type="domain">
    <text evidence="8">Has four distinct domains: an N-terminal nucleotidyltransferase (NT) domain responsible for UTase activity, a central HD domain that encodes UR activity, and two C-terminal ACT domains that seem to have a role in glutamine sensing.</text>
</comment>
<dbReference type="SUPFAM" id="SSF109604">
    <property type="entry name" value="HD-domain/PDEase-like"/>
    <property type="match status" value="1"/>
</dbReference>
<accession>A0AAE3L0R8</accession>
<dbReference type="InterPro" id="IPR045865">
    <property type="entry name" value="ACT-like_dom_sf"/>
</dbReference>
<feature type="domain" description="HD" evidence="10">
    <location>
        <begin position="461"/>
        <end position="584"/>
    </location>
</feature>
<feature type="region of interest" description="Uridylyltransferase" evidence="8">
    <location>
        <begin position="1"/>
        <end position="342"/>
    </location>
</feature>
<dbReference type="InterPro" id="IPR002934">
    <property type="entry name" value="Polymerase_NTP_transf_dom"/>
</dbReference>
<dbReference type="PANTHER" id="PTHR47320:SF1">
    <property type="entry name" value="BIFUNCTIONAL URIDYLYLTRANSFERASE_URIDYLYL-REMOVING ENZYME"/>
    <property type="match status" value="1"/>
</dbReference>
<evidence type="ECO:0000256" key="8">
    <source>
        <dbReference type="HAMAP-Rule" id="MF_00277"/>
    </source>
</evidence>
<comment type="activity regulation">
    <text evidence="8">Uridylyltransferase (UTase) activity is inhibited by glutamine, while glutamine activates uridylyl-removing (UR) activity.</text>
</comment>
<evidence type="ECO:0000313" key="12">
    <source>
        <dbReference type="Proteomes" id="UP001204445"/>
    </source>
</evidence>
<dbReference type="NCBIfam" id="TIGR01693">
    <property type="entry name" value="UTase_glnD"/>
    <property type="match status" value="1"/>
</dbReference>
<dbReference type="PROSITE" id="PS51671">
    <property type="entry name" value="ACT"/>
    <property type="match status" value="2"/>
</dbReference>
<evidence type="ECO:0000256" key="4">
    <source>
        <dbReference type="ARBA" id="ARBA00022801"/>
    </source>
</evidence>
<dbReference type="Pfam" id="PF01966">
    <property type="entry name" value="HD"/>
    <property type="match status" value="1"/>
</dbReference>
<dbReference type="EMBL" id="JANUCT010000003">
    <property type="protein sequence ID" value="MCS3902515.1"/>
    <property type="molecule type" value="Genomic_DNA"/>
</dbReference>
<dbReference type="GO" id="GO:0008893">
    <property type="term" value="F:guanosine-3',5'-bis(diphosphate) 3'-diphosphatase activity"/>
    <property type="evidence" value="ECO:0007669"/>
    <property type="project" value="UniProtKB-EC"/>
</dbReference>
<feature type="domain" description="ACT" evidence="9">
    <location>
        <begin position="814"/>
        <end position="886"/>
    </location>
</feature>
<evidence type="ECO:0000256" key="1">
    <source>
        <dbReference type="ARBA" id="ARBA00022679"/>
    </source>
</evidence>
<comment type="similarity">
    <text evidence="8">Belongs to the GlnD family.</text>
</comment>
<evidence type="ECO:0000256" key="5">
    <source>
        <dbReference type="ARBA" id="ARBA00022842"/>
    </source>
</evidence>
<dbReference type="Proteomes" id="UP001204445">
    <property type="component" value="Unassembled WGS sequence"/>
</dbReference>
<dbReference type="InterPro" id="IPR002912">
    <property type="entry name" value="ACT_dom"/>
</dbReference>
<sequence>MWDTDVTDRKLFDATEFAQRAADMPHLQRFKEALERGHDQLREAFAMGTPIKTLVYKRAWFIDQVLAEAWALHELDNDALSLVAVGGYGRGELHPASDIDIMLLTQPRLNNTQKEAIERFLTFLWDIGLEVGHSVRTVKECVRESKNDITVTTNMMESRRLAGNADLYRKMRVATGPDKIWPTRKFFEAKLAEQVARHHKYDDSAHNLEPNIKESPGGLRDIQMIGWVAKRHFGAEDLRELVDHGFLTRTEFQTLNTGLAFLWRVRFALHTHTGRRDDRLLFDYQKQVAAVFGYHAEDNSAVEQFMKMYFRTIKELSRLNEMLLQHFQEAIIYARRREKIRPLNKRFQMRNDFIEVTDKKVFEHYPFALLELFLLIQQEERIQGVRASTIRLVRESLDLIDDDFRSDIRNKSLFLEIIRQPRWVGHELRRMHRYGVLGAYMPQFRAIEGLMQFDLFHVYTVDEHILTLVRNLRHFGVPEKAEEFPLCTQILRTGIPKQELLYLGGLFHDIAKGRGGDHAKLGAEDAYNFCREHLLSEHDARLVAWLVDEHLLMSQTAQREDIDDPEVINRFASRVGDRQRLNYLYLLTVADIRATNPSMWNSWKDALLADLYRKTLLALRRGLENPLDKNERIRETRDAALALMSRKLKNTIDVEALWDTLGDDYFLRHSADEIAWHTQAIADCDNDELPLVLVRPQTERGGTEVFIYMQDRDFIFATTTRVMEQLGLDIHDARIITSSSGFVLDTYIVLEPDGEMIDGRKRGDEISDALHRALLNIDKLPPIKTNRMAERKLRHFHIPTRIEFTSDEPNNRTIMQVSAADRPGLLSRVGVALRFCGARIQGAKIATYGERAEDIFFITDPDTNQPISDTIKFECLRNSISESLQN</sequence>
<dbReference type="FunFam" id="1.10.3090.10:FF:000005">
    <property type="entry name" value="Bifunctional uridylyltransferase/uridylyl-removing enzyme"/>
    <property type="match status" value="1"/>
</dbReference>
<evidence type="ECO:0000313" key="11">
    <source>
        <dbReference type="EMBL" id="MCS3902515.1"/>
    </source>
</evidence>
<evidence type="ECO:0000256" key="3">
    <source>
        <dbReference type="ARBA" id="ARBA00022737"/>
    </source>
</evidence>
<dbReference type="Gene3D" id="1.10.3210.10">
    <property type="entry name" value="Hypothetical protein af1432"/>
    <property type="match status" value="1"/>
</dbReference>
<dbReference type="SUPFAM" id="SSF81593">
    <property type="entry name" value="Nucleotidyltransferase substrate binding subunit/domain"/>
    <property type="match status" value="1"/>
</dbReference>
<keyword evidence="12" id="KW-1185">Reference proteome</keyword>